<keyword evidence="1" id="KW-0472">Membrane</keyword>
<keyword evidence="3" id="KW-1185">Reference proteome</keyword>
<feature type="transmembrane region" description="Helical" evidence="1">
    <location>
        <begin position="182"/>
        <end position="200"/>
    </location>
</feature>
<organism evidence="2 3">
    <name type="scientific">Akkermansia muciniphila (strain ATCC BAA-835 / DSM 22959 / JCM 33894 / BCRC 81048 / CCUG 64013 / CIP 107961 / Muc)</name>
    <dbReference type="NCBI Taxonomy" id="349741"/>
    <lineage>
        <taxon>Bacteria</taxon>
        <taxon>Pseudomonadati</taxon>
        <taxon>Verrucomicrobiota</taxon>
        <taxon>Verrucomicrobiia</taxon>
        <taxon>Verrucomicrobiales</taxon>
        <taxon>Akkermansiaceae</taxon>
        <taxon>Akkermansia</taxon>
    </lineage>
</organism>
<keyword evidence="1" id="KW-1133">Transmembrane helix</keyword>
<dbReference type="HOGENOM" id="CLU_1280949_0_0_0"/>
<name>B2UM35_AKKM8</name>
<dbReference type="Proteomes" id="UP000001031">
    <property type="component" value="Chromosome"/>
</dbReference>
<dbReference type="PaxDb" id="349741-Amuc_1661"/>
<evidence type="ECO:0000256" key="1">
    <source>
        <dbReference type="SAM" id="Phobius"/>
    </source>
</evidence>
<dbReference type="RefSeq" id="WP_012420694.1">
    <property type="nucleotide sequence ID" value="NC_010655.1"/>
</dbReference>
<dbReference type="AlphaFoldDB" id="B2UM35"/>
<evidence type="ECO:0000313" key="2">
    <source>
        <dbReference type="EMBL" id="ACD05479.1"/>
    </source>
</evidence>
<dbReference type="EMBL" id="CP001071">
    <property type="protein sequence ID" value="ACD05479.1"/>
    <property type="molecule type" value="Genomic_DNA"/>
</dbReference>
<proteinExistence type="predicted"/>
<dbReference type="BioCyc" id="AMUC349741:G1GBX-1769-MONOMER"/>
<gene>
    <name evidence="2" type="ordered locus">Amuc_1661</name>
</gene>
<evidence type="ECO:0000313" key="3">
    <source>
        <dbReference type="Proteomes" id="UP000001031"/>
    </source>
</evidence>
<dbReference type="KEGG" id="amu:Amuc_1661"/>
<reference evidence="3" key="1">
    <citation type="journal article" date="2011" name="PLoS ONE">
        <title>The genome of Akkermansia muciniphila, a dedicated intestinal mucin degrader, and its use in exploring intestinal metagenomes.</title>
        <authorList>
            <person name="van Passel M.W."/>
            <person name="Kant R."/>
            <person name="Zoetendal E.G."/>
            <person name="Plugge C.M."/>
            <person name="Derrien M."/>
            <person name="Malfatti S.A."/>
            <person name="Chain P.S."/>
            <person name="Woyke T."/>
            <person name="Palva A."/>
            <person name="de Vos W.M."/>
            <person name="Smidt H."/>
        </authorList>
    </citation>
    <scope>NUCLEOTIDE SEQUENCE [LARGE SCALE GENOMIC DNA]</scope>
    <source>
        <strain evidence="3">ATCC BAA-835 / DSM 22959 / JCM 33894 / BCRC 81048 / CCUG 64013 / CIP 107961 / Muc</strain>
    </source>
</reference>
<accession>B2UM35</accession>
<dbReference type="OrthoDB" id="2087958at2"/>
<keyword evidence="1" id="KW-0812">Transmembrane</keyword>
<sequence>MLSSDYLSRIENLYTTYNNTIKLLIADIEAKYEKFPIELFNEIRALHDHIARCYIPDLKPETIKDEIAKAEGHIWRIILDCYKYLNIHLSDYVKNFEKRTKRVDLFVVDNGQFYVTYKKLHNEAIFSVREAKKIEGIDKTKSLKKYEDAYNQYTELYDHINSKISDINWAKRKYCVKFGLKALLWIASVILSSLITISVGCPKLQSIVEGVIACF</sequence>
<protein>
    <submittedName>
        <fullName evidence="2">Uncharacterized protein</fullName>
    </submittedName>
</protein>